<proteinExistence type="predicted"/>
<name>A0ACB0M081_TRIPR</name>
<gene>
    <name evidence="1" type="ORF">MILVUS5_LOCUS37957</name>
</gene>
<dbReference type="Proteomes" id="UP001177021">
    <property type="component" value="Unassembled WGS sequence"/>
</dbReference>
<comment type="caution">
    <text evidence="1">The sequence shown here is derived from an EMBL/GenBank/DDBJ whole genome shotgun (WGS) entry which is preliminary data.</text>
</comment>
<protein>
    <submittedName>
        <fullName evidence="1">Uncharacterized protein</fullName>
    </submittedName>
</protein>
<reference evidence="1" key="1">
    <citation type="submission" date="2023-10" db="EMBL/GenBank/DDBJ databases">
        <authorList>
            <person name="Rodriguez Cubillos JULIANA M."/>
            <person name="De Vega J."/>
        </authorList>
    </citation>
    <scope>NUCLEOTIDE SEQUENCE</scope>
</reference>
<sequence>MASGIRVLSIARKSYRAILPHNFFFFFRQQHSNSTSSSNPLLLKLLQLPNSYIKTTLDHEFPSLPTSLLSFDFLITTLSPSSLKPNLVLEWILERLLKENVKDRSLFSELIFLCGKLKNVQLGMRVFTSMETVGVKPTSEVFNSLISASLSSHDIVTAYSLFEIMENSESYKPDFHTYNNFISAFSKSGNVDAMLAWYSAKKAAGHGLDLQFFESIISGSVNSKNFEIADRVFQEMMISEIIPNVTILESMLKRHCSQKSLCRANEFFKIVLDNGWQISETMAEMLVTLYHEEGQMEKMEELLETITKYPIDSGVLSRIHCGIVKIYAVLDRLDEVELSVGRMLKQEVSFRSSDDVEKVICSYFRNEAYDRLDIFLECIKNSYMLTRSTYVLLISGYRRANLHEKVDSLLVDMKSVGLT</sequence>
<keyword evidence="2" id="KW-1185">Reference proteome</keyword>
<organism evidence="1 2">
    <name type="scientific">Trifolium pratense</name>
    <name type="common">Red clover</name>
    <dbReference type="NCBI Taxonomy" id="57577"/>
    <lineage>
        <taxon>Eukaryota</taxon>
        <taxon>Viridiplantae</taxon>
        <taxon>Streptophyta</taxon>
        <taxon>Embryophyta</taxon>
        <taxon>Tracheophyta</taxon>
        <taxon>Spermatophyta</taxon>
        <taxon>Magnoliopsida</taxon>
        <taxon>eudicotyledons</taxon>
        <taxon>Gunneridae</taxon>
        <taxon>Pentapetalae</taxon>
        <taxon>rosids</taxon>
        <taxon>fabids</taxon>
        <taxon>Fabales</taxon>
        <taxon>Fabaceae</taxon>
        <taxon>Papilionoideae</taxon>
        <taxon>50 kb inversion clade</taxon>
        <taxon>NPAAA clade</taxon>
        <taxon>Hologalegina</taxon>
        <taxon>IRL clade</taxon>
        <taxon>Trifolieae</taxon>
        <taxon>Trifolium</taxon>
    </lineage>
</organism>
<accession>A0ACB0M081</accession>
<evidence type="ECO:0000313" key="2">
    <source>
        <dbReference type="Proteomes" id="UP001177021"/>
    </source>
</evidence>
<dbReference type="EMBL" id="CASHSV030000716">
    <property type="protein sequence ID" value="CAJ2674786.1"/>
    <property type="molecule type" value="Genomic_DNA"/>
</dbReference>
<evidence type="ECO:0000313" key="1">
    <source>
        <dbReference type="EMBL" id="CAJ2674786.1"/>
    </source>
</evidence>